<proteinExistence type="predicted"/>
<evidence type="ECO:0000256" key="1">
    <source>
        <dbReference type="SAM" id="Phobius"/>
    </source>
</evidence>
<keyword evidence="1" id="KW-1133">Transmembrane helix</keyword>
<evidence type="ECO:0000313" key="2">
    <source>
        <dbReference type="EMBL" id="VAX23340.1"/>
    </source>
</evidence>
<feature type="transmembrane region" description="Helical" evidence="1">
    <location>
        <begin position="6"/>
        <end position="27"/>
    </location>
</feature>
<dbReference type="AlphaFoldDB" id="A0A3B1CL29"/>
<name>A0A3B1CL29_9ZZZZ</name>
<dbReference type="EMBL" id="UOGC01000150">
    <property type="protein sequence ID" value="VAX23340.1"/>
    <property type="molecule type" value="Genomic_DNA"/>
</dbReference>
<gene>
    <name evidence="2" type="ORF">MNBD_NITROSPINAE01-1155</name>
</gene>
<reference evidence="2" key="1">
    <citation type="submission" date="2018-06" db="EMBL/GenBank/DDBJ databases">
        <authorList>
            <person name="Zhirakovskaya E."/>
        </authorList>
    </citation>
    <scope>NUCLEOTIDE SEQUENCE</scope>
</reference>
<organism evidence="2">
    <name type="scientific">hydrothermal vent metagenome</name>
    <dbReference type="NCBI Taxonomy" id="652676"/>
    <lineage>
        <taxon>unclassified sequences</taxon>
        <taxon>metagenomes</taxon>
        <taxon>ecological metagenomes</taxon>
    </lineage>
</organism>
<keyword evidence="1" id="KW-0812">Transmembrane</keyword>
<sequence>MEQYLIPMALIGGLILSVALTKLFNWYTWGENKYKKDALEHRIKARKAKREKENDDKNGS</sequence>
<protein>
    <submittedName>
        <fullName evidence="2">Uncharacterized protein</fullName>
    </submittedName>
</protein>
<keyword evidence="1" id="KW-0472">Membrane</keyword>
<accession>A0A3B1CL29</accession>